<dbReference type="Pfam" id="PF00072">
    <property type="entry name" value="Response_reg"/>
    <property type="match status" value="1"/>
</dbReference>
<dbReference type="RefSeq" id="WP_244594454.1">
    <property type="nucleotide sequence ID" value="NZ_BFBB01000008.1"/>
</dbReference>
<dbReference type="PROSITE" id="PS50043">
    <property type="entry name" value="HTH_LUXR_2"/>
    <property type="match status" value="1"/>
</dbReference>
<comment type="caution">
    <text evidence="6">The sequence shown here is derived from an EMBL/GenBank/DDBJ whole genome shotgun (WGS) entry which is preliminary data.</text>
</comment>
<evidence type="ECO:0000256" key="2">
    <source>
        <dbReference type="ARBA" id="ARBA00023125"/>
    </source>
</evidence>
<dbReference type="InterPro" id="IPR058245">
    <property type="entry name" value="NreC/VraR/RcsB-like_REC"/>
</dbReference>
<dbReference type="PANTHER" id="PTHR45566">
    <property type="entry name" value="HTH-TYPE TRANSCRIPTIONAL REGULATOR YHJB-RELATED"/>
    <property type="match status" value="1"/>
</dbReference>
<keyword evidence="2" id="KW-0238">DNA-binding</keyword>
<dbReference type="Pfam" id="PF00196">
    <property type="entry name" value="GerE"/>
    <property type="match status" value="1"/>
</dbReference>
<feature type="modified residue" description="4-aspartylphosphate" evidence="3">
    <location>
        <position position="91"/>
    </location>
</feature>
<feature type="domain" description="HTH luxR-type" evidence="4">
    <location>
        <begin position="166"/>
        <end position="231"/>
    </location>
</feature>
<name>A0A2P2E424_9LEPT</name>
<sequence length="233" mass="26327">MITGGKVGKDQKQKNRFALGNPFHKLKTKSFKVAHVEPIRIAILEDHSVVTEGILSVLKNQPKFQIVGQFRTGNDLRQFLSEEKPDFLLLDIDLPDASGIDLLKEVKQISPKTKVAMFTLHAGQMYVENALKSKADAYILKSDPIADLPRVIESILDGEMFVSKGISNVALPFSAFQIEILNLLVQGLSQNEVAEKINKSRKTVEYHLNQMRTKFDCKNNNELISKYQKEMQK</sequence>
<feature type="domain" description="Response regulatory" evidence="5">
    <location>
        <begin position="40"/>
        <end position="156"/>
    </location>
</feature>
<dbReference type="InterPro" id="IPR051015">
    <property type="entry name" value="EvgA-like"/>
</dbReference>
<dbReference type="PROSITE" id="PS50110">
    <property type="entry name" value="RESPONSE_REGULATORY"/>
    <property type="match status" value="1"/>
</dbReference>
<dbReference type="GO" id="GO:0006355">
    <property type="term" value="P:regulation of DNA-templated transcription"/>
    <property type="evidence" value="ECO:0007669"/>
    <property type="project" value="InterPro"/>
</dbReference>
<dbReference type="SMART" id="SM00448">
    <property type="entry name" value="REC"/>
    <property type="match status" value="1"/>
</dbReference>
<evidence type="ECO:0000313" key="7">
    <source>
        <dbReference type="Proteomes" id="UP000245133"/>
    </source>
</evidence>
<proteinExistence type="predicted"/>
<keyword evidence="1 3" id="KW-0597">Phosphoprotein</keyword>
<dbReference type="CDD" id="cd06170">
    <property type="entry name" value="LuxR_C_like"/>
    <property type="match status" value="1"/>
</dbReference>
<dbReference type="InterPro" id="IPR016032">
    <property type="entry name" value="Sig_transdc_resp-reg_C-effctor"/>
</dbReference>
<dbReference type="PRINTS" id="PR00038">
    <property type="entry name" value="HTHLUXR"/>
</dbReference>
<dbReference type="SUPFAM" id="SSF52172">
    <property type="entry name" value="CheY-like"/>
    <property type="match status" value="1"/>
</dbReference>
<accession>A0A2P2E424</accession>
<dbReference type="SUPFAM" id="SSF46894">
    <property type="entry name" value="C-terminal effector domain of the bipartite response regulators"/>
    <property type="match status" value="1"/>
</dbReference>
<dbReference type="InterPro" id="IPR011006">
    <property type="entry name" value="CheY-like_superfamily"/>
</dbReference>
<dbReference type="InterPro" id="IPR000792">
    <property type="entry name" value="Tscrpt_reg_LuxR_C"/>
</dbReference>
<evidence type="ECO:0000256" key="3">
    <source>
        <dbReference type="PROSITE-ProRule" id="PRU00169"/>
    </source>
</evidence>
<evidence type="ECO:0000313" key="6">
    <source>
        <dbReference type="EMBL" id="GBF51629.1"/>
    </source>
</evidence>
<protein>
    <submittedName>
        <fullName evidence="6">Response regulator receiver domain protein</fullName>
    </submittedName>
</protein>
<reference evidence="6 7" key="1">
    <citation type="submission" date="2018-02" db="EMBL/GenBank/DDBJ databases">
        <title>Novel Leptospira species isolated from soil and water in Japan.</title>
        <authorList>
            <person name="Nakao R."/>
            <person name="Masuzawa T."/>
        </authorList>
    </citation>
    <scope>NUCLEOTIDE SEQUENCE [LARGE SCALE GENOMIC DNA]</scope>
    <source>
        <strain evidence="6 7">YH101</strain>
    </source>
</reference>
<dbReference type="GO" id="GO:0000160">
    <property type="term" value="P:phosphorelay signal transduction system"/>
    <property type="evidence" value="ECO:0007669"/>
    <property type="project" value="InterPro"/>
</dbReference>
<evidence type="ECO:0000259" key="4">
    <source>
        <dbReference type="PROSITE" id="PS50043"/>
    </source>
</evidence>
<evidence type="ECO:0000259" key="5">
    <source>
        <dbReference type="PROSITE" id="PS50110"/>
    </source>
</evidence>
<evidence type="ECO:0000256" key="1">
    <source>
        <dbReference type="ARBA" id="ARBA00022553"/>
    </source>
</evidence>
<dbReference type="PANTHER" id="PTHR45566:SF2">
    <property type="entry name" value="NARL SUBFAMILY"/>
    <property type="match status" value="1"/>
</dbReference>
<dbReference type="CDD" id="cd17535">
    <property type="entry name" value="REC_NarL-like"/>
    <property type="match status" value="1"/>
</dbReference>
<dbReference type="Proteomes" id="UP000245133">
    <property type="component" value="Unassembled WGS sequence"/>
</dbReference>
<dbReference type="AlphaFoldDB" id="A0A2P2E424"/>
<dbReference type="SMART" id="SM00421">
    <property type="entry name" value="HTH_LUXR"/>
    <property type="match status" value="1"/>
</dbReference>
<keyword evidence="7" id="KW-1185">Reference proteome</keyword>
<gene>
    <name evidence="6" type="ORF">LPTSP4_31670</name>
</gene>
<dbReference type="EMBL" id="BFBB01000008">
    <property type="protein sequence ID" value="GBF51629.1"/>
    <property type="molecule type" value="Genomic_DNA"/>
</dbReference>
<dbReference type="GO" id="GO:0003677">
    <property type="term" value="F:DNA binding"/>
    <property type="evidence" value="ECO:0007669"/>
    <property type="project" value="UniProtKB-KW"/>
</dbReference>
<dbReference type="Gene3D" id="3.40.50.2300">
    <property type="match status" value="1"/>
</dbReference>
<organism evidence="6 7">
    <name type="scientific">Leptospira ryugenii</name>
    <dbReference type="NCBI Taxonomy" id="1917863"/>
    <lineage>
        <taxon>Bacteria</taxon>
        <taxon>Pseudomonadati</taxon>
        <taxon>Spirochaetota</taxon>
        <taxon>Spirochaetia</taxon>
        <taxon>Leptospirales</taxon>
        <taxon>Leptospiraceae</taxon>
        <taxon>Leptospira</taxon>
    </lineage>
</organism>
<dbReference type="InterPro" id="IPR001789">
    <property type="entry name" value="Sig_transdc_resp-reg_receiver"/>
</dbReference>